<gene>
    <name evidence="2" type="ORF">CYMTET_18786</name>
</gene>
<organism evidence="2 3">
    <name type="scientific">Cymbomonas tetramitiformis</name>
    <dbReference type="NCBI Taxonomy" id="36881"/>
    <lineage>
        <taxon>Eukaryota</taxon>
        <taxon>Viridiplantae</taxon>
        <taxon>Chlorophyta</taxon>
        <taxon>Pyramimonadophyceae</taxon>
        <taxon>Pyramimonadales</taxon>
        <taxon>Pyramimonadaceae</taxon>
        <taxon>Cymbomonas</taxon>
    </lineage>
</organism>
<evidence type="ECO:0000313" key="3">
    <source>
        <dbReference type="Proteomes" id="UP001190700"/>
    </source>
</evidence>
<evidence type="ECO:0000256" key="1">
    <source>
        <dbReference type="SAM" id="MobiDB-lite"/>
    </source>
</evidence>
<reference evidence="2 3" key="1">
    <citation type="journal article" date="2015" name="Genome Biol. Evol.">
        <title>Comparative Genomics of a Bacterivorous Green Alga Reveals Evolutionary Causalities and Consequences of Phago-Mixotrophic Mode of Nutrition.</title>
        <authorList>
            <person name="Burns J.A."/>
            <person name="Paasch A."/>
            <person name="Narechania A."/>
            <person name="Kim E."/>
        </authorList>
    </citation>
    <scope>NUCLEOTIDE SEQUENCE [LARGE SCALE GENOMIC DNA]</scope>
    <source>
        <strain evidence="2 3">PLY_AMNH</strain>
    </source>
</reference>
<feature type="region of interest" description="Disordered" evidence="1">
    <location>
        <begin position="268"/>
        <end position="289"/>
    </location>
</feature>
<proteinExistence type="predicted"/>
<keyword evidence="3" id="KW-1185">Reference proteome</keyword>
<evidence type="ECO:0000313" key="2">
    <source>
        <dbReference type="EMBL" id="KAK3272946.1"/>
    </source>
</evidence>
<feature type="region of interest" description="Disordered" evidence="1">
    <location>
        <begin position="382"/>
        <end position="467"/>
    </location>
</feature>
<name>A0AAE0G8P4_9CHLO</name>
<comment type="caution">
    <text evidence="2">The sequence shown here is derived from an EMBL/GenBank/DDBJ whole genome shotgun (WGS) entry which is preliminary data.</text>
</comment>
<protein>
    <submittedName>
        <fullName evidence="2">Uncharacterized protein</fullName>
    </submittedName>
</protein>
<sequence>MPSSQMVSDDEGLDEASAQELDFSRKKRFMKKMLRYNSLEKSSAVACLTSFPLYLWSLNEQSRSCTGVRMPDTVLMRDGRVSHWMFTDKSGQLKRKGQEKLEDRSRMLKMFAGSTRSPSDNAAMLVTADRKVRYLNIAQMEELFAQPTFPDGILQKLLVQGGGNAQTLLLASWSATISQIDETIFEVPSTEVTALKKEDTCSIRWTRDKVPERLQKRINNTCQSIANHVKEVSPHGYEIANMKLHFKEQNGVLYLLWCDTIQITANEGKPLRKEPQSSSPSRNRRPAVLGVSSLASPVRNMTPVQEDPLLPGKVSGLGVPHAVAGGRGRAGMEAQESRSLTITPPVLGRSDRFDPSRRALEDALPSARANFDLRAAPRAHRLSLPSPVHSKSAPCSPADMNKLMPKPRNSARRMQSPQTLGRPRVTLKALEPRSSPQERARERARSFNDEISSLKEHSKPPMPKPSLLRNLRDSNALPPLPSPSMLAQSITSLPSSATTGIQDRIQMRKMQIQRDEKLGYSADSGSAFSVNTADLLPQRGAKAHLYDSPGELTIRARMKLGMSVHDDFTAGYDFGGLVPEYGGISTENYSHSMSAPIPDHAMSTIKESFEGRY</sequence>
<dbReference type="AlphaFoldDB" id="A0AAE0G8P4"/>
<feature type="compositionally biased region" description="Basic and acidic residues" evidence="1">
    <location>
        <begin position="436"/>
        <end position="459"/>
    </location>
</feature>
<dbReference type="Proteomes" id="UP001190700">
    <property type="component" value="Unassembled WGS sequence"/>
</dbReference>
<dbReference type="EMBL" id="LGRX02008700">
    <property type="protein sequence ID" value="KAK3272946.1"/>
    <property type="molecule type" value="Genomic_DNA"/>
</dbReference>
<accession>A0AAE0G8P4</accession>